<evidence type="ECO:0000313" key="3">
    <source>
        <dbReference type="Proteomes" id="UP000287188"/>
    </source>
</evidence>
<dbReference type="AlphaFoldDB" id="A0A402AP62"/>
<dbReference type="SUPFAM" id="SSF159888">
    <property type="entry name" value="YdhG-like"/>
    <property type="match status" value="1"/>
</dbReference>
<dbReference type="Pfam" id="PF08818">
    <property type="entry name" value="DUF1801"/>
    <property type="match status" value="1"/>
</dbReference>
<name>A0A402AP62_9CHLR</name>
<dbReference type="RefSeq" id="WP_126552426.1">
    <property type="nucleotide sequence ID" value="NZ_BIFS01000001.1"/>
</dbReference>
<organism evidence="2 3">
    <name type="scientific">Dictyobacter kobayashii</name>
    <dbReference type="NCBI Taxonomy" id="2014872"/>
    <lineage>
        <taxon>Bacteria</taxon>
        <taxon>Bacillati</taxon>
        <taxon>Chloroflexota</taxon>
        <taxon>Ktedonobacteria</taxon>
        <taxon>Ktedonobacterales</taxon>
        <taxon>Dictyobacteraceae</taxon>
        <taxon>Dictyobacter</taxon>
    </lineage>
</organism>
<feature type="domain" description="YdhG-like" evidence="1">
    <location>
        <begin position="24"/>
        <end position="111"/>
    </location>
</feature>
<evidence type="ECO:0000313" key="2">
    <source>
        <dbReference type="EMBL" id="GCE20824.1"/>
    </source>
</evidence>
<dbReference type="OrthoDB" id="115213at2"/>
<dbReference type="InterPro" id="IPR014922">
    <property type="entry name" value="YdhG-like"/>
</dbReference>
<accession>A0A402AP62</accession>
<reference evidence="3" key="1">
    <citation type="submission" date="2018-12" db="EMBL/GenBank/DDBJ databases">
        <title>Tengunoibacter tsumagoiensis gen. nov., sp. nov., Dictyobacter kobayashii sp. nov., D. alpinus sp. nov., and D. joshuensis sp. nov. and description of Dictyobacteraceae fam. nov. within the order Ktedonobacterales isolated from Tengu-no-mugimeshi.</title>
        <authorList>
            <person name="Wang C.M."/>
            <person name="Zheng Y."/>
            <person name="Sakai Y."/>
            <person name="Toyoda A."/>
            <person name="Minakuchi Y."/>
            <person name="Abe K."/>
            <person name="Yokota A."/>
            <person name="Yabe S."/>
        </authorList>
    </citation>
    <scope>NUCLEOTIDE SEQUENCE [LARGE SCALE GENOMIC DNA]</scope>
    <source>
        <strain evidence="3">Uno11</strain>
    </source>
</reference>
<dbReference type="EMBL" id="BIFS01000001">
    <property type="protein sequence ID" value="GCE20824.1"/>
    <property type="molecule type" value="Genomic_DNA"/>
</dbReference>
<dbReference type="Proteomes" id="UP000287188">
    <property type="component" value="Unassembled WGS sequence"/>
</dbReference>
<sequence>MTDKKRAATIDEYISNFPADIQVILEKVRQRIHKAAPEATETISYTIPAFDLNGKHVVFFAGWKRHISLYPLPAGDEAFQQAIAHYKRAKGSIQFPLDQPIPYDLVEQIVTLLIKETASPRI</sequence>
<dbReference type="Gene3D" id="3.90.1150.200">
    <property type="match status" value="1"/>
</dbReference>
<proteinExistence type="predicted"/>
<gene>
    <name evidence="2" type="ORF">KDK_46240</name>
</gene>
<keyword evidence="3" id="KW-1185">Reference proteome</keyword>
<comment type="caution">
    <text evidence="2">The sequence shown here is derived from an EMBL/GenBank/DDBJ whole genome shotgun (WGS) entry which is preliminary data.</text>
</comment>
<protein>
    <recommendedName>
        <fullName evidence="1">YdhG-like domain-containing protein</fullName>
    </recommendedName>
</protein>
<evidence type="ECO:0000259" key="1">
    <source>
        <dbReference type="Pfam" id="PF08818"/>
    </source>
</evidence>